<proteinExistence type="predicted"/>
<reference evidence="2 3" key="1">
    <citation type="submission" date="2022-05" db="EMBL/GenBank/DDBJ databases">
        <authorList>
            <consortium name="Genoscope - CEA"/>
            <person name="William W."/>
        </authorList>
    </citation>
    <scope>NUCLEOTIDE SEQUENCE [LARGE SCALE GENOMIC DNA]</scope>
</reference>
<feature type="non-terminal residue" evidence="2">
    <location>
        <position position="1"/>
    </location>
</feature>
<dbReference type="Proteomes" id="UP001159405">
    <property type="component" value="Unassembled WGS sequence"/>
</dbReference>
<protein>
    <submittedName>
        <fullName evidence="2">Uncharacterized protein</fullName>
    </submittedName>
</protein>
<feature type="region of interest" description="Disordered" evidence="1">
    <location>
        <begin position="28"/>
        <end position="144"/>
    </location>
</feature>
<name>A0ABN8RRM1_9CNID</name>
<accession>A0ABN8RRM1</accession>
<gene>
    <name evidence="2" type="ORF">PLOB_00026320</name>
</gene>
<sequence length="144" mass="16545">LGNFACPSLRKCVELGVNLRGSNIPSRWFRKPSKKKRKSTKNEEEQANDLPPITFKGGRKGFNLSESLRGYHSFTDEEESEQRRKNDQRGLPNFNRKGSYQRLSGEKDVELVDGMLEDSPEKDRKKSGKKKRRRSKGNDDDVVS</sequence>
<feature type="compositionally biased region" description="Basic residues" evidence="1">
    <location>
        <begin position="28"/>
        <end position="39"/>
    </location>
</feature>
<evidence type="ECO:0000256" key="1">
    <source>
        <dbReference type="SAM" id="MobiDB-lite"/>
    </source>
</evidence>
<feature type="compositionally biased region" description="Basic residues" evidence="1">
    <location>
        <begin position="125"/>
        <end position="135"/>
    </location>
</feature>
<keyword evidence="3" id="KW-1185">Reference proteome</keyword>
<evidence type="ECO:0000313" key="3">
    <source>
        <dbReference type="Proteomes" id="UP001159405"/>
    </source>
</evidence>
<evidence type="ECO:0000313" key="2">
    <source>
        <dbReference type="EMBL" id="CAH3182002.1"/>
    </source>
</evidence>
<comment type="caution">
    <text evidence="2">The sequence shown here is derived from an EMBL/GenBank/DDBJ whole genome shotgun (WGS) entry which is preliminary data.</text>
</comment>
<dbReference type="EMBL" id="CALNXK010000311">
    <property type="protein sequence ID" value="CAH3182002.1"/>
    <property type="molecule type" value="Genomic_DNA"/>
</dbReference>
<organism evidence="2 3">
    <name type="scientific">Porites lobata</name>
    <dbReference type="NCBI Taxonomy" id="104759"/>
    <lineage>
        <taxon>Eukaryota</taxon>
        <taxon>Metazoa</taxon>
        <taxon>Cnidaria</taxon>
        <taxon>Anthozoa</taxon>
        <taxon>Hexacorallia</taxon>
        <taxon>Scleractinia</taxon>
        <taxon>Fungiina</taxon>
        <taxon>Poritidae</taxon>
        <taxon>Porites</taxon>
    </lineage>
</organism>